<feature type="domain" description="Aminotransferase class I/classII large" evidence="5">
    <location>
        <begin position="33"/>
        <end position="382"/>
    </location>
</feature>
<dbReference type="EMBL" id="BNJJ01000006">
    <property type="protein sequence ID" value="GHO84552.1"/>
    <property type="molecule type" value="Genomic_DNA"/>
</dbReference>
<dbReference type="PANTHER" id="PTHR42832">
    <property type="entry name" value="AMINO ACID AMINOTRANSFERASE"/>
    <property type="match status" value="1"/>
</dbReference>
<dbReference type="NCBIfam" id="NF006756">
    <property type="entry name" value="PRK09276.1"/>
    <property type="match status" value="1"/>
</dbReference>
<organism evidence="6 7">
    <name type="scientific">Dictyobacter formicarum</name>
    <dbReference type="NCBI Taxonomy" id="2778368"/>
    <lineage>
        <taxon>Bacteria</taxon>
        <taxon>Bacillati</taxon>
        <taxon>Chloroflexota</taxon>
        <taxon>Ktedonobacteria</taxon>
        <taxon>Ktedonobacterales</taxon>
        <taxon>Dictyobacteraceae</taxon>
        <taxon>Dictyobacter</taxon>
    </lineage>
</organism>
<sequence>MLVRLSNLINSLPPYHFANAKQKIFERQEAGVDVISLSMGDPDLPAPPAVVERLCASMKDTENHRYPEYRGMRVLHEAIAEWFENRFGVKLTPEQDILPLLGSKEGLAYAATAALNPGDIALVPDPYYPVYISGTTTLGAEPYLLPLREEQHYLPDVDSIPASVLSRARLLWLNYPNNPTAACADQAFFERVIDFAQRHDIVIIHDMAYAEVYFDDFRPMSILQIPGARDVAVELHSLSKTYNMAGFRIGMLVGNPELVDAVGRLKSNIDSGIFRPVQYAAIEALRLPPSWLAERNTIYQRRRDLLIDGCNALGMRAEKTRAGLYVWAHVPQGYTSRDFTNWLFDQTGVFLTPGTNFGSAGEGYVRISMTEQEERIREALQRMQAALQTK</sequence>
<comment type="cofactor">
    <cofactor evidence="1 4">
        <name>pyridoxal 5'-phosphate</name>
        <dbReference type="ChEBI" id="CHEBI:597326"/>
    </cofactor>
</comment>
<evidence type="ECO:0000256" key="3">
    <source>
        <dbReference type="ARBA" id="ARBA00022679"/>
    </source>
</evidence>
<dbReference type="InterPro" id="IPR004838">
    <property type="entry name" value="NHTrfase_class1_PyrdxlP-BS"/>
</dbReference>
<dbReference type="Gene3D" id="3.90.1150.10">
    <property type="entry name" value="Aspartate Aminotransferase, domain 1"/>
    <property type="match status" value="1"/>
</dbReference>
<dbReference type="InterPro" id="IPR004839">
    <property type="entry name" value="Aminotransferase_I/II_large"/>
</dbReference>
<accession>A0ABQ3VEG3</accession>
<dbReference type="InterPro" id="IPR015424">
    <property type="entry name" value="PyrdxlP-dep_Trfase"/>
</dbReference>
<keyword evidence="7" id="KW-1185">Reference proteome</keyword>
<dbReference type="InterPro" id="IPR015422">
    <property type="entry name" value="PyrdxlP-dep_Trfase_small"/>
</dbReference>
<name>A0ABQ3VEG3_9CHLR</name>
<evidence type="ECO:0000256" key="4">
    <source>
        <dbReference type="RuleBase" id="RU000481"/>
    </source>
</evidence>
<dbReference type="Pfam" id="PF00155">
    <property type="entry name" value="Aminotran_1_2"/>
    <property type="match status" value="1"/>
</dbReference>
<dbReference type="SUPFAM" id="SSF53383">
    <property type="entry name" value="PLP-dependent transferases"/>
    <property type="match status" value="1"/>
</dbReference>
<dbReference type="PANTHER" id="PTHR42832:SF3">
    <property type="entry name" value="L-GLUTAMINE--4-(METHYLSULFANYL)-2-OXOBUTANOATE AMINOTRANSFERASE"/>
    <property type="match status" value="1"/>
</dbReference>
<dbReference type="GO" id="GO:0008483">
    <property type="term" value="F:transaminase activity"/>
    <property type="evidence" value="ECO:0007669"/>
    <property type="project" value="UniProtKB-KW"/>
</dbReference>
<dbReference type="InterPro" id="IPR015421">
    <property type="entry name" value="PyrdxlP-dep_Trfase_major"/>
</dbReference>
<evidence type="ECO:0000313" key="7">
    <source>
        <dbReference type="Proteomes" id="UP000635565"/>
    </source>
</evidence>
<keyword evidence="2 4" id="KW-0032">Aminotransferase</keyword>
<evidence type="ECO:0000256" key="1">
    <source>
        <dbReference type="ARBA" id="ARBA00001933"/>
    </source>
</evidence>
<dbReference type="PROSITE" id="PS00105">
    <property type="entry name" value="AA_TRANSFER_CLASS_1"/>
    <property type="match status" value="1"/>
</dbReference>
<reference evidence="6 7" key="1">
    <citation type="journal article" date="2021" name="Int. J. Syst. Evol. Microbiol.">
        <title>Reticulibacter mediterranei gen. nov., sp. nov., within the new family Reticulibacteraceae fam. nov., and Ktedonospora formicarum gen. nov., sp. nov., Ktedonobacter robiniae sp. nov., Dictyobacter formicarum sp. nov. and Dictyobacter arantiisoli sp. nov., belonging to the class Ktedonobacteria.</title>
        <authorList>
            <person name="Yabe S."/>
            <person name="Zheng Y."/>
            <person name="Wang C.M."/>
            <person name="Sakai Y."/>
            <person name="Abe K."/>
            <person name="Yokota A."/>
            <person name="Donadio S."/>
            <person name="Cavaletti L."/>
            <person name="Monciardini P."/>
        </authorList>
    </citation>
    <scope>NUCLEOTIDE SEQUENCE [LARGE SCALE GENOMIC DNA]</scope>
    <source>
        <strain evidence="6 7">SOSP1-9</strain>
    </source>
</reference>
<evidence type="ECO:0000259" key="5">
    <source>
        <dbReference type="Pfam" id="PF00155"/>
    </source>
</evidence>
<proteinExistence type="inferred from homology"/>
<dbReference type="InterPro" id="IPR050881">
    <property type="entry name" value="LL-DAP_aminotransferase"/>
</dbReference>
<dbReference type="Proteomes" id="UP000635565">
    <property type="component" value="Unassembled WGS sequence"/>
</dbReference>
<protein>
    <recommendedName>
        <fullName evidence="4">Aminotransferase</fullName>
        <ecNumber evidence="4">2.6.1.-</ecNumber>
    </recommendedName>
</protein>
<dbReference type="EC" id="2.6.1.-" evidence="4"/>
<comment type="caution">
    <text evidence="6">The sequence shown here is derived from an EMBL/GenBank/DDBJ whole genome shotgun (WGS) entry which is preliminary data.</text>
</comment>
<dbReference type="Gene3D" id="3.40.640.10">
    <property type="entry name" value="Type I PLP-dependent aspartate aminotransferase-like (Major domain)"/>
    <property type="match status" value="1"/>
</dbReference>
<keyword evidence="3 4" id="KW-0808">Transferase</keyword>
<evidence type="ECO:0000256" key="2">
    <source>
        <dbReference type="ARBA" id="ARBA00022576"/>
    </source>
</evidence>
<evidence type="ECO:0000313" key="6">
    <source>
        <dbReference type="EMBL" id="GHO84552.1"/>
    </source>
</evidence>
<comment type="similarity">
    <text evidence="4">Belongs to the class-I pyridoxal-phosphate-dependent aminotransferase family.</text>
</comment>
<dbReference type="CDD" id="cd00609">
    <property type="entry name" value="AAT_like"/>
    <property type="match status" value="1"/>
</dbReference>
<gene>
    <name evidence="6" type="primary">dapL</name>
    <name evidence="6" type="ORF">KSZ_25580</name>
</gene>